<evidence type="ECO:0000313" key="1">
    <source>
        <dbReference type="EMBL" id="MBL3655474.1"/>
    </source>
</evidence>
<protein>
    <submittedName>
        <fullName evidence="1">Uncharacterized protein</fullName>
    </submittedName>
</protein>
<proteinExistence type="predicted"/>
<dbReference type="RefSeq" id="WP_202243143.1">
    <property type="nucleotide sequence ID" value="NZ_JAESIY010000002.1"/>
</dbReference>
<dbReference type="AlphaFoldDB" id="A0A937F734"/>
<evidence type="ECO:0000313" key="2">
    <source>
        <dbReference type="Proteomes" id="UP000659388"/>
    </source>
</evidence>
<accession>A0A937F734</accession>
<organism evidence="1 2">
    <name type="scientific">Fulvivirga sediminis</name>
    <dbReference type="NCBI Taxonomy" id="2803949"/>
    <lineage>
        <taxon>Bacteria</taxon>
        <taxon>Pseudomonadati</taxon>
        <taxon>Bacteroidota</taxon>
        <taxon>Cytophagia</taxon>
        <taxon>Cytophagales</taxon>
        <taxon>Fulvivirgaceae</taxon>
        <taxon>Fulvivirga</taxon>
    </lineage>
</organism>
<name>A0A937F734_9BACT</name>
<dbReference type="Proteomes" id="UP000659388">
    <property type="component" value="Unassembled WGS sequence"/>
</dbReference>
<sequence>MSYHNSITTAYANKDTLYIYIKPKLLETIIKGQMSPYEFVLIDDWYITVSSDRTQTGYGFLNSPLHSALEETNKLRERVGLRTVQLRNKLVDIEKETGMIFYLPDWIKGKIKVDER</sequence>
<gene>
    <name evidence="1" type="ORF">JL102_04980</name>
</gene>
<dbReference type="EMBL" id="JAESIY010000002">
    <property type="protein sequence ID" value="MBL3655474.1"/>
    <property type="molecule type" value="Genomic_DNA"/>
</dbReference>
<reference evidence="1" key="1">
    <citation type="submission" date="2021-01" db="EMBL/GenBank/DDBJ databases">
        <title>Fulvivirga kasyanovii gen. nov., sp nov., a novel member of the phylum Bacteroidetes isolated from seawater in a mussel farm.</title>
        <authorList>
            <person name="Zhao L.-H."/>
            <person name="Wang Z.-J."/>
        </authorList>
    </citation>
    <scope>NUCLEOTIDE SEQUENCE</scope>
    <source>
        <strain evidence="1">2943</strain>
    </source>
</reference>
<keyword evidence="2" id="KW-1185">Reference proteome</keyword>
<comment type="caution">
    <text evidence="1">The sequence shown here is derived from an EMBL/GenBank/DDBJ whole genome shotgun (WGS) entry which is preliminary data.</text>
</comment>